<organism evidence="6 7">
    <name type="scientific">Naegleria fowleri</name>
    <name type="common">Brain eating amoeba</name>
    <dbReference type="NCBI Taxonomy" id="5763"/>
    <lineage>
        <taxon>Eukaryota</taxon>
        <taxon>Discoba</taxon>
        <taxon>Heterolobosea</taxon>
        <taxon>Tetramitia</taxon>
        <taxon>Eutetramitia</taxon>
        <taxon>Vahlkampfiidae</taxon>
        <taxon>Naegleria</taxon>
    </lineage>
</organism>
<reference evidence="6 7" key="1">
    <citation type="journal article" date="2019" name="Sci. Rep.">
        <title>Nanopore sequencing improves the draft genome of the human pathogenic amoeba Naegleria fowleri.</title>
        <authorList>
            <person name="Liechti N."/>
            <person name="Schurch N."/>
            <person name="Bruggmann R."/>
            <person name="Wittwer M."/>
        </authorList>
    </citation>
    <scope>NUCLEOTIDE SEQUENCE [LARGE SCALE GENOMIC DNA]</scope>
    <source>
        <strain evidence="6 7">ATCC 30894</strain>
    </source>
</reference>
<dbReference type="VEuPathDB" id="AmoebaDB:FDP41_000525"/>
<dbReference type="VEuPathDB" id="AmoebaDB:NF0059720"/>
<dbReference type="InterPro" id="IPR000537">
    <property type="entry name" value="UbiA_prenyltransferase"/>
</dbReference>
<dbReference type="Proteomes" id="UP000444721">
    <property type="component" value="Unassembled WGS sequence"/>
</dbReference>
<dbReference type="AlphaFoldDB" id="A0A6A5CA52"/>
<dbReference type="RefSeq" id="XP_044569339.1">
    <property type="nucleotide sequence ID" value="XM_044708754.1"/>
</dbReference>
<proteinExistence type="predicted"/>
<evidence type="ECO:0000313" key="6">
    <source>
        <dbReference type="EMBL" id="KAF0984626.1"/>
    </source>
</evidence>
<keyword evidence="2 5" id="KW-0812">Transmembrane</keyword>
<feature type="transmembrane region" description="Helical" evidence="5">
    <location>
        <begin position="136"/>
        <end position="159"/>
    </location>
</feature>
<dbReference type="GO" id="GO:0016765">
    <property type="term" value="F:transferase activity, transferring alkyl or aryl (other than methyl) groups"/>
    <property type="evidence" value="ECO:0007669"/>
    <property type="project" value="InterPro"/>
</dbReference>
<accession>A0A6A5CA52</accession>
<keyword evidence="7" id="KW-1185">Reference proteome</keyword>
<dbReference type="InterPro" id="IPR044878">
    <property type="entry name" value="UbiA_sf"/>
</dbReference>
<dbReference type="GO" id="GO:0016020">
    <property type="term" value="C:membrane"/>
    <property type="evidence" value="ECO:0007669"/>
    <property type="project" value="UniProtKB-SubCell"/>
</dbReference>
<dbReference type="Pfam" id="PF01040">
    <property type="entry name" value="UbiA"/>
    <property type="match status" value="1"/>
</dbReference>
<dbReference type="VEuPathDB" id="AmoebaDB:NfTy_001790"/>
<gene>
    <name evidence="6" type="ORF">FDP41_000525</name>
</gene>
<evidence type="ECO:0000313" key="7">
    <source>
        <dbReference type="Proteomes" id="UP000444721"/>
    </source>
</evidence>
<dbReference type="GeneID" id="68107743"/>
<protein>
    <submittedName>
        <fullName evidence="6">Uncharacterized protein</fullName>
    </submittedName>
</protein>
<comment type="caution">
    <text evidence="6">The sequence shown here is derived from an EMBL/GenBank/DDBJ whole genome shotgun (WGS) entry which is preliminary data.</text>
</comment>
<evidence type="ECO:0000256" key="4">
    <source>
        <dbReference type="ARBA" id="ARBA00023136"/>
    </source>
</evidence>
<dbReference type="OrthoDB" id="434972at2759"/>
<evidence type="ECO:0000256" key="3">
    <source>
        <dbReference type="ARBA" id="ARBA00022989"/>
    </source>
</evidence>
<feature type="transmembrane region" description="Helical" evidence="5">
    <location>
        <begin position="101"/>
        <end position="124"/>
    </location>
</feature>
<evidence type="ECO:0000256" key="1">
    <source>
        <dbReference type="ARBA" id="ARBA00004141"/>
    </source>
</evidence>
<keyword evidence="3 5" id="KW-1133">Transmembrane helix</keyword>
<feature type="transmembrane region" description="Helical" evidence="5">
    <location>
        <begin position="219"/>
        <end position="235"/>
    </location>
</feature>
<dbReference type="Gene3D" id="1.10.357.140">
    <property type="entry name" value="UbiA prenyltransferase"/>
    <property type="match status" value="1"/>
</dbReference>
<sequence length="250" mass="29582">MFSIKNSIIGTYSVFDDSNKKKSFEISRWSGLLQFFVILFTLAEEVWYFLRRPFLLFQLYHEFNKNDYKITVFPMSFYGLTHVTVQRCLGVHNMHETIQRALSLAFMSLSFVLSFTISNQIAGIEEDRKNKPWRPLIRKLCSIDFAYLLLILSTAVYLIHGYVEDVFWYCVVWVITFVFHNHLKGDQLWWCKNLCNLVGAFCMQSSCCKMMTGGPIDDFSTLFFAVTSLYFWAIIDMQDFRDGRRQDYWT</sequence>
<name>A0A6A5CA52_NAEFO</name>
<keyword evidence="4 5" id="KW-0472">Membrane</keyword>
<dbReference type="EMBL" id="VFQX01000002">
    <property type="protein sequence ID" value="KAF0984626.1"/>
    <property type="molecule type" value="Genomic_DNA"/>
</dbReference>
<feature type="transmembrane region" description="Helical" evidence="5">
    <location>
        <begin position="29"/>
        <end position="50"/>
    </location>
</feature>
<evidence type="ECO:0000256" key="2">
    <source>
        <dbReference type="ARBA" id="ARBA00022692"/>
    </source>
</evidence>
<comment type="subcellular location">
    <subcellularLocation>
        <location evidence="1">Membrane</location>
        <topology evidence="1">Multi-pass membrane protein</topology>
    </subcellularLocation>
</comment>
<evidence type="ECO:0000256" key="5">
    <source>
        <dbReference type="SAM" id="Phobius"/>
    </source>
</evidence>